<protein>
    <submittedName>
        <fullName evidence="2">Uncharacterized protein</fullName>
    </submittedName>
</protein>
<evidence type="ECO:0000313" key="3">
    <source>
        <dbReference type="Proteomes" id="UP000256388"/>
    </source>
</evidence>
<accession>A0A3E0AC85</accession>
<dbReference type="RefSeq" id="WP_126440366.1">
    <property type="nucleotide sequence ID" value="NZ_AP018437.1"/>
</dbReference>
<dbReference type="Proteomes" id="UP000256388">
    <property type="component" value="Unassembled WGS sequence"/>
</dbReference>
<keyword evidence="1" id="KW-0732">Signal</keyword>
<name>A0A3E0AC85_9CHLR</name>
<dbReference type="AlphaFoldDB" id="A0A3E0AC85"/>
<feature type="signal peptide" evidence="1">
    <location>
        <begin position="1"/>
        <end position="20"/>
    </location>
</feature>
<sequence>MNINKTIALLISLTLFSLSACLPHPSVDSAPLPVEETLAQPSLSSTSPAEDNQYTNTDFGLSFNYPSDWFGPDEYVSGDTLRIAIGSDVVYPYGTDRADQALTQPNSYYIVVQYTKNNRNTYWQDTYQKLTAMQDGESLSDTRSRIIRVRQLNLDDLHGFEYTATLSDTAQTEPIYSREVILVDDQSNLLTISGSPNTVEIPAGEDWRDLYRAVDEQYQDAFHAILDSIQLN</sequence>
<dbReference type="EMBL" id="QUMS01000002">
    <property type="protein sequence ID" value="REG08760.1"/>
    <property type="molecule type" value="Genomic_DNA"/>
</dbReference>
<gene>
    <name evidence="2" type="ORF">DFR64_2135</name>
</gene>
<evidence type="ECO:0000256" key="1">
    <source>
        <dbReference type="SAM" id="SignalP"/>
    </source>
</evidence>
<comment type="caution">
    <text evidence="2">The sequence shown here is derived from an EMBL/GenBank/DDBJ whole genome shotgun (WGS) entry which is preliminary data.</text>
</comment>
<reference evidence="2 3" key="1">
    <citation type="submission" date="2018-08" db="EMBL/GenBank/DDBJ databases">
        <title>Genomic Encyclopedia of Type Strains, Phase IV (KMG-IV): sequencing the most valuable type-strain genomes for metagenomic binning, comparative biology and taxonomic classification.</title>
        <authorList>
            <person name="Goeker M."/>
        </authorList>
    </citation>
    <scope>NUCLEOTIDE SEQUENCE [LARGE SCALE GENOMIC DNA]</scope>
    <source>
        <strain evidence="2 3">DSM 23923</strain>
    </source>
</reference>
<organism evidence="2 3">
    <name type="scientific">Pelolinea submarina</name>
    <dbReference type="NCBI Taxonomy" id="913107"/>
    <lineage>
        <taxon>Bacteria</taxon>
        <taxon>Bacillati</taxon>
        <taxon>Chloroflexota</taxon>
        <taxon>Anaerolineae</taxon>
        <taxon>Anaerolineales</taxon>
        <taxon>Anaerolineaceae</taxon>
        <taxon>Pelolinea</taxon>
    </lineage>
</organism>
<keyword evidence="3" id="KW-1185">Reference proteome</keyword>
<dbReference type="PROSITE" id="PS51257">
    <property type="entry name" value="PROKAR_LIPOPROTEIN"/>
    <property type="match status" value="1"/>
</dbReference>
<feature type="chain" id="PRO_5017638746" evidence="1">
    <location>
        <begin position="21"/>
        <end position="232"/>
    </location>
</feature>
<evidence type="ECO:0000313" key="2">
    <source>
        <dbReference type="EMBL" id="REG08760.1"/>
    </source>
</evidence>
<proteinExistence type="predicted"/>